<protein>
    <submittedName>
        <fullName evidence="1">Uncharacterized protein</fullName>
    </submittedName>
</protein>
<dbReference type="EMBL" id="BPVZ01000031">
    <property type="protein sequence ID" value="GKV09630.1"/>
    <property type="molecule type" value="Genomic_DNA"/>
</dbReference>
<proteinExistence type="predicted"/>
<gene>
    <name evidence="1" type="ORF">SLEP1_g21101</name>
</gene>
<dbReference type="AlphaFoldDB" id="A0AAV5JFI0"/>
<reference evidence="1 2" key="1">
    <citation type="journal article" date="2021" name="Commun. Biol.">
        <title>The genome of Shorea leprosula (Dipterocarpaceae) highlights the ecological relevance of drought in aseasonal tropical rainforests.</title>
        <authorList>
            <person name="Ng K.K.S."/>
            <person name="Kobayashi M.J."/>
            <person name="Fawcett J.A."/>
            <person name="Hatakeyama M."/>
            <person name="Paape T."/>
            <person name="Ng C.H."/>
            <person name="Ang C.C."/>
            <person name="Tnah L.H."/>
            <person name="Lee C.T."/>
            <person name="Nishiyama T."/>
            <person name="Sese J."/>
            <person name="O'Brien M.J."/>
            <person name="Copetti D."/>
            <person name="Mohd Noor M.I."/>
            <person name="Ong R.C."/>
            <person name="Putra M."/>
            <person name="Sireger I.Z."/>
            <person name="Indrioko S."/>
            <person name="Kosugi Y."/>
            <person name="Izuno A."/>
            <person name="Isagi Y."/>
            <person name="Lee S.L."/>
            <person name="Shimizu K.K."/>
        </authorList>
    </citation>
    <scope>NUCLEOTIDE SEQUENCE [LARGE SCALE GENOMIC DNA]</scope>
    <source>
        <strain evidence="1">214</strain>
    </source>
</reference>
<sequence length="55" mass="6199">MVLPLWRSCSKLALWTDITHDDVAVNSWTLCTTEQVEELKALIKVLPLWSMGAAN</sequence>
<keyword evidence="2" id="KW-1185">Reference proteome</keyword>
<name>A0AAV5JFI0_9ROSI</name>
<comment type="caution">
    <text evidence="1">The sequence shown here is derived from an EMBL/GenBank/DDBJ whole genome shotgun (WGS) entry which is preliminary data.</text>
</comment>
<evidence type="ECO:0000313" key="2">
    <source>
        <dbReference type="Proteomes" id="UP001054252"/>
    </source>
</evidence>
<organism evidence="1 2">
    <name type="scientific">Rubroshorea leprosula</name>
    <dbReference type="NCBI Taxonomy" id="152421"/>
    <lineage>
        <taxon>Eukaryota</taxon>
        <taxon>Viridiplantae</taxon>
        <taxon>Streptophyta</taxon>
        <taxon>Embryophyta</taxon>
        <taxon>Tracheophyta</taxon>
        <taxon>Spermatophyta</taxon>
        <taxon>Magnoliopsida</taxon>
        <taxon>eudicotyledons</taxon>
        <taxon>Gunneridae</taxon>
        <taxon>Pentapetalae</taxon>
        <taxon>rosids</taxon>
        <taxon>malvids</taxon>
        <taxon>Malvales</taxon>
        <taxon>Dipterocarpaceae</taxon>
        <taxon>Rubroshorea</taxon>
    </lineage>
</organism>
<evidence type="ECO:0000313" key="1">
    <source>
        <dbReference type="EMBL" id="GKV09630.1"/>
    </source>
</evidence>
<accession>A0AAV5JFI0</accession>
<dbReference type="Proteomes" id="UP001054252">
    <property type="component" value="Unassembled WGS sequence"/>
</dbReference>